<keyword evidence="5" id="KW-0503">Monooxygenase</keyword>
<feature type="transmembrane region" description="Helical" evidence="6">
    <location>
        <begin position="6"/>
        <end position="27"/>
    </location>
</feature>
<accession>A0A0D1XC64</accession>
<name>A0A0D1XC64_9PEZI</name>
<dbReference type="RefSeq" id="XP_016209725.1">
    <property type="nucleotide sequence ID" value="XM_016362440.1"/>
</dbReference>
<keyword evidence="4 5" id="KW-0349">Heme</keyword>
<comment type="cofactor">
    <cofactor evidence="1 4">
        <name>heme</name>
        <dbReference type="ChEBI" id="CHEBI:30413"/>
    </cofactor>
</comment>
<dbReference type="GO" id="GO:0020037">
    <property type="term" value="F:heme binding"/>
    <property type="evidence" value="ECO:0007669"/>
    <property type="project" value="InterPro"/>
</dbReference>
<feature type="transmembrane region" description="Helical" evidence="6">
    <location>
        <begin position="318"/>
        <end position="337"/>
    </location>
</feature>
<keyword evidence="6" id="KW-1133">Transmembrane helix</keyword>
<comment type="similarity">
    <text evidence="5">Belongs to the cytochrome P450 family.</text>
</comment>
<evidence type="ECO:0000313" key="7">
    <source>
        <dbReference type="EMBL" id="KIV99855.1"/>
    </source>
</evidence>
<keyword evidence="3 4" id="KW-0408">Iron</keyword>
<sequence length="523" mass="58902">MGLMVALYASVASLLAGLVLHIGYELLFSPLRHVPGPFLARFTRLWYLRCMYSGKAEQEIITLHRKYAKQGQFFAPVVRLAPNMYSVVEADKSIYGVQTKATKSLWYESWKHPAPERWTLFPLRNIKLHAEVRRKFQGLYSMTSMISYETYVDESVDVLVSRLRKAISTAPAGVIDLANLFQCYAFDVVGMVTYGSRFGFLDSPENAKSIFSGLDSAFKYSALAGLFPSAHPYLYSIMERIPGSGAASRNMVVGFGMRQLKKKQDESSQTEKEFHKVATGEGNAAEPEDFVTKMLNLQKSDKQSINAYHISMMSLGNIFAGSDTVAITLSAIFMYLVQTPRAIRRLRAEVQDAQANLASRSREALPCAVLQNMPYLQACVKEALRLHSAVGLPLWRQSPSGGVKVGGEYFPASVDIGLNPWVAHYNADIWGPDTKEFRPERWIEAEAEGGERPKVLERNLVSWGLGSRTCIGKNIAMLEMTKLIPRLIQEFDMETAFGERNFITHNHWFVKPSNFFVRLRERV</sequence>
<keyword evidence="5" id="KW-0560">Oxidoreductase</keyword>
<evidence type="ECO:0000256" key="6">
    <source>
        <dbReference type="SAM" id="Phobius"/>
    </source>
</evidence>
<evidence type="ECO:0000256" key="1">
    <source>
        <dbReference type="ARBA" id="ARBA00001971"/>
    </source>
</evidence>
<dbReference type="PRINTS" id="PR00463">
    <property type="entry name" value="EP450I"/>
</dbReference>
<dbReference type="AlphaFoldDB" id="A0A0D1XC64"/>
<reference evidence="7 8" key="1">
    <citation type="submission" date="2015-01" db="EMBL/GenBank/DDBJ databases">
        <title>The Genome Sequence of Ochroconis gallopava CBS43764.</title>
        <authorList>
            <consortium name="The Broad Institute Genomics Platform"/>
            <person name="Cuomo C."/>
            <person name="de Hoog S."/>
            <person name="Gorbushina A."/>
            <person name="Stielow B."/>
            <person name="Teixiera M."/>
            <person name="Abouelleil A."/>
            <person name="Chapman S.B."/>
            <person name="Priest M."/>
            <person name="Young S.K."/>
            <person name="Wortman J."/>
            <person name="Nusbaum C."/>
            <person name="Birren B."/>
        </authorList>
    </citation>
    <scope>NUCLEOTIDE SEQUENCE [LARGE SCALE GENOMIC DNA]</scope>
    <source>
        <strain evidence="7 8">CBS 43764</strain>
    </source>
</reference>
<feature type="binding site" description="axial binding residue" evidence="4">
    <location>
        <position position="470"/>
    </location>
    <ligand>
        <name>heme</name>
        <dbReference type="ChEBI" id="CHEBI:30413"/>
    </ligand>
    <ligandPart>
        <name>Fe</name>
        <dbReference type="ChEBI" id="CHEBI:18248"/>
    </ligandPart>
</feature>
<dbReference type="STRING" id="253628.A0A0D1XC64"/>
<dbReference type="PANTHER" id="PTHR24305">
    <property type="entry name" value="CYTOCHROME P450"/>
    <property type="match status" value="1"/>
</dbReference>
<dbReference type="InterPro" id="IPR050121">
    <property type="entry name" value="Cytochrome_P450_monoxygenase"/>
</dbReference>
<dbReference type="GeneID" id="27316496"/>
<dbReference type="Proteomes" id="UP000053259">
    <property type="component" value="Unassembled WGS sequence"/>
</dbReference>
<dbReference type="HOGENOM" id="CLU_001570_14_0_1"/>
<organism evidence="7 8">
    <name type="scientific">Verruconis gallopava</name>
    <dbReference type="NCBI Taxonomy" id="253628"/>
    <lineage>
        <taxon>Eukaryota</taxon>
        <taxon>Fungi</taxon>
        <taxon>Dikarya</taxon>
        <taxon>Ascomycota</taxon>
        <taxon>Pezizomycotina</taxon>
        <taxon>Dothideomycetes</taxon>
        <taxon>Pleosporomycetidae</taxon>
        <taxon>Venturiales</taxon>
        <taxon>Sympoventuriaceae</taxon>
        <taxon>Verruconis</taxon>
    </lineage>
</organism>
<dbReference type="GO" id="GO:0004497">
    <property type="term" value="F:monooxygenase activity"/>
    <property type="evidence" value="ECO:0007669"/>
    <property type="project" value="UniProtKB-KW"/>
</dbReference>
<dbReference type="PANTHER" id="PTHR24305:SF190">
    <property type="entry name" value="P450, PUTATIVE (EUROFUNG)-RELATED"/>
    <property type="match status" value="1"/>
</dbReference>
<dbReference type="InterPro" id="IPR017972">
    <property type="entry name" value="Cyt_P450_CS"/>
</dbReference>
<protein>
    <recommendedName>
        <fullName evidence="9">Cytochrome P450</fullName>
    </recommendedName>
</protein>
<evidence type="ECO:0000256" key="3">
    <source>
        <dbReference type="ARBA" id="ARBA00023004"/>
    </source>
</evidence>
<dbReference type="InParanoid" id="A0A0D1XC64"/>
<dbReference type="VEuPathDB" id="FungiDB:PV09_08523"/>
<dbReference type="InterPro" id="IPR001128">
    <property type="entry name" value="Cyt_P450"/>
</dbReference>
<dbReference type="EMBL" id="KN847570">
    <property type="protein sequence ID" value="KIV99855.1"/>
    <property type="molecule type" value="Genomic_DNA"/>
</dbReference>
<dbReference type="CDD" id="cd11060">
    <property type="entry name" value="CYP57A1-like"/>
    <property type="match status" value="1"/>
</dbReference>
<evidence type="ECO:0008006" key="9">
    <source>
        <dbReference type="Google" id="ProtNLM"/>
    </source>
</evidence>
<keyword evidence="6" id="KW-0472">Membrane</keyword>
<gene>
    <name evidence="7" type="ORF">PV09_08523</name>
</gene>
<keyword evidence="8" id="KW-1185">Reference proteome</keyword>
<keyword evidence="6" id="KW-0812">Transmembrane</keyword>
<dbReference type="GO" id="GO:0005506">
    <property type="term" value="F:iron ion binding"/>
    <property type="evidence" value="ECO:0007669"/>
    <property type="project" value="InterPro"/>
</dbReference>
<proteinExistence type="inferred from homology"/>
<evidence type="ECO:0000256" key="2">
    <source>
        <dbReference type="ARBA" id="ARBA00022723"/>
    </source>
</evidence>
<dbReference type="Gene3D" id="1.10.630.10">
    <property type="entry name" value="Cytochrome P450"/>
    <property type="match status" value="1"/>
</dbReference>
<evidence type="ECO:0000256" key="4">
    <source>
        <dbReference type="PIRSR" id="PIRSR602401-1"/>
    </source>
</evidence>
<evidence type="ECO:0000313" key="8">
    <source>
        <dbReference type="Proteomes" id="UP000053259"/>
    </source>
</evidence>
<keyword evidence="2 4" id="KW-0479">Metal-binding</keyword>
<dbReference type="InterPro" id="IPR002401">
    <property type="entry name" value="Cyt_P450_E_grp-I"/>
</dbReference>
<evidence type="ECO:0000256" key="5">
    <source>
        <dbReference type="RuleBase" id="RU000461"/>
    </source>
</evidence>
<dbReference type="InterPro" id="IPR036396">
    <property type="entry name" value="Cyt_P450_sf"/>
</dbReference>
<dbReference type="SUPFAM" id="SSF48264">
    <property type="entry name" value="Cytochrome P450"/>
    <property type="match status" value="1"/>
</dbReference>
<dbReference type="GO" id="GO:0016705">
    <property type="term" value="F:oxidoreductase activity, acting on paired donors, with incorporation or reduction of molecular oxygen"/>
    <property type="evidence" value="ECO:0007669"/>
    <property type="project" value="InterPro"/>
</dbReference>
<dbReference type="PRINTS" id="PR00385">
    <property type="entry name" value="P450"/>
</dbReference>
<dbReference type="PROSITE" id="PS00086">
    <property type="entry name" value="CYTOCHROME_P450"/>
    <property type="match status" value="1"/>
</dbReference>
<dbReference type="Pfam" id="PF00067">
    <property type="entry name" value="p450"/>
    <property type="match status" value="1"/>
</dbReference>
<dbReference type="OrthoDB" id="3934656at2759"/>